<evidence type="ECO:0000256" key="3">
    <source>
        <dbReference type="ARBA" id="ARBA00023004"/>
    </source>
</evidence>
<proteinExistence type="predicted"/>
<dbReference type="GO" id="GO:0020037">
    <property type="term" value="F:heme binding"/>
    <property type="evidence" value="ECO:0007669"/>
    <property type="project" value="InterPro"/>
</dbReference>
<dbReference type="EMBL" id="BAND01000032">
    <property type="protein sequence ID" value="GAJ28647.1"/>
    <property type="molecule type" value="Genomic_DNA"/>
</dbReference>
<dbReference type="InterPro" id="IPR036909">
    <property type="entry name" value="Cyt_c-like_dom_sf"/>
</dbReference>
<gene>
    <name evidence="7" type="ORF">Amme_032_025</name>
</gene>
<keyword evidence="3 4" id="KW-0408">Iron</keyword>
<keyword evidence="8" id="KW-1185">Reference proteome</keyword>
<evidence type="ECO:0000313" key="7">
    <source>
        <dbReference type="EMBL" id="GAJ28647.1"/>
    </source>
</evidence>
<dbReference type="PROSITE" id="PS51007">
    <property type="entry name" value="CYTC"/>
    <property type="match status" value="1"/>
</dbReference>
<name>A0A023D3D2_ACIMT</name>
<keyword evidence="1 4" id="KW-0349">Heme</keyword>
<dbReference type="OrthoDB" id="7255288at2"/>
<accession>A0A023D3D2</accession>
<reference evidence="8" key="1">
    <citation type="journal article" date="2014" name="FEMS Microbiol. Lett.">
        <title>Draft Genomic DNA Sequence of the Facultatively Methylotrophic Bacterium Acidomonas methanolica type strain MB58.</title>
        <authorList>
            <person name="Higashiura N."/>
            <person name="Hadano H."/>
            <person name="Hirakawa H."/>
            <person name="Matsutani M."/>
            <person name="Takabe S."/>
            <person name="Matsushita K."/>
            <person name="Azuma Y."/>
        </authorList>
    </citation>
    <scope>NUCLEOTIDE SEQUENCE [LARGE SCALE GENOMIC DNA]</scope>
    <source>
        <strain evidence="8">MB58</strain>
    </source>
</reference>
<evidence type="ECO:0000256" key="5">
    <source>
        <dbReference type="SAM" id="SignalP"/>
    </source>
</evidence>
<dbReference type="Gene3D" id="1.10.760.10">
    <property type="entry name" value="Cytochrome c-like domain"/>
    <property type="match status" value="1"/>
</dbReference>
<dbReference type="AlphaFoldDB" id="A0A023D3D2"/>
<reference evidence="7 8" key="2">
    <citation type="journal article" date="2014" name="FEMS Microbiol. Lett.">
        <title>Draft genomic DNA sequence of the facultatively methylotrophic bacterium Acidomonas methanolica type strain MB58.</title>
        <authorList>
            <person name="Higashiura N."/>
            <person name="Hadano H."/>
            <person name="Hirakawa H."/>
            <person name="Matsutani M."/>
            <person name="Takabe S."/>
            <person name="Matsushita K."/>
            <person name="Azuma Y."/>
        </authorList>
    </citation>
    <scope>NUCLEOTIDE SEQUENCE [LARGE SCALE GENOMIC DNA]</scope>
    <source>
        <strain evidence="7 8">MB58</strain>
    </source>
</reference>
<protein>
    <submittedName>
        <fullName evidence="7">Cytochrome c</fullName>
    </submittedName>
</protein>
<feature type="chain" id="PRO_5030001329" evidence="5">
    <location>
        <begin position="28"/>
        <end position="145"/>
    </location>
</feature>
<feature type="domain" description="Cytochrome c" evidence="6">
    <location>
        <begin position="40"/>
        <end position="118"/>
    </location>
</feature>
<evidence type="ECO:0000256" key="1">
    <source>
        <dbReference type="ARBA" id="ARBA00022617"/>
    </source>
</evidence>
<dbReference type="Pfam" id="PF13442">
    <property type="entry name" value="Cytochrome_CBB3"/>
    <property type="match status" value="1"/>
</dbReference>
<comment type="caution">
    <text evidence="7">The sequence shown here is derived from an EMBL/GenBank/DDBJ whole genome shotgun (WGS) entry which is preliminary data.</text>
</comment>
<evidence type="ECO:0000256" key="4">
    <source>
        <dbReference type="PROSITE-ProRule" id="PRU00433"/>
    </source>
</evidence>
<organism evidence="7 8">
    <name type="scientific">Acidomonas methanolica NBRC 104435</name>
    <dbReference type="NCBI Taxonomy" id="1231351"/>
    <lineage>
        <taxon>Bacteria</taxon>
        <taxon>Pseudomonadati</taxon>
        <taxon>Pseudomonadota</taxon>
        <taxon>Alphaproteobacteria</taxon>
        <taxon>Acetobacterales</taxon>
        <taxon>Acetobacteraceae</taxon>
        <taxon>Acidomonas</taxon>
    </lineage>
</organism>
<dbReference type="SUPFAM" id="SSF46626">
    <property type="entry name" value="Cytochrome c"/>
    <property type="match status" value="1"/>
</dbReference>
<keyword evidence="2 4" id="KW-0479">Metal-binding</keyword>
<evidence type="ECO:0000313" key="8">
    <source>
        <dbReference type="Proteomes" id="UP000019760"/>
    </source>
</evidence>
<evidence type="ECO:0000259" key="6">
    <source>
        <dbReference type="PROSITE" id="PS51007"/>
    </source>
</evidence>
<evidence type="ECO:0000256" key="2">
    <source>
        <dbReference type="ARBA" id="ARBA00022723"/>
    </source>
</evidence>
<dbReference type="InterPro" id="IPR009056">
    <property type="entry name" value="Cyt_c-like_dom"/>
</dbReference>
<feature type="signal peptide" evidence="5">
    <location>
        <begin position="1"/>
        <end position="27"/>
    </location>
</feature>
<dbReference type="GO" id="GO:0009055">
    <property type="term" value="F:electron transfer activity"/>
    <property type="evidence" value="ECO:0007669"/>
    <property type="project" value="InterPro"/>
</dbReference>
<dbReference type="Proteomes" id="UP000019760">
    <property type="component" value="Unassembled WGS sequence"/>
</dbReference>
<sequence length="145" mass="15601">MMSWRSFLRTAVLPCAALLCAPLPTQARTHHAAAPGYTVAQAERGAELYARSCALCHGEDLGGTFQTPPLTGRFVRNWAGTPLSELARYIHDAMPLMAPGTLSSGDVLALIAYLLQENGAKPGKWPLPDRPARLDHLVFPASPAR</sequence>
<dbReference type="GO" id="GO:0046872">
    <property type="term" value="F:metal ion binding"/>
    <property type="evidence" value="ECO:0007669"/>
    <property type="project" value="UniProtKB-KW"/>
</dbReference>
<keyword evidence="5" id="KW-0732">Signal</keyword>